<dbReference type="CDD" id="cd06529">
    <property type="entry name" value="S24_LexA-like"/>
    <property type="match status" value="1"/>
</dbReference>
<dbReference type="AlphaFoldDB" id="A0A3N0I1V7"/>
<keyword evidence="3" id="KW-0804">Transcription</keyword>
<dbReference type="OrthoDB" id="9802364at2"/>
<sequence>MHIVSQVKIVYKYNLFFYLFLLHFYHYNCVKERITNMNEEELRDIFANNLTYYMKMYRLTQSEVSKITGVSQQSVSNWINGKQMPRMGVIEKLANYFHINKSNLLESSHEQTNDLFHMSMHPVPMLDIHSPDSELPKENSILYETKDTEKADCCLKMPDDSMINARIHEGDIVFVHKQDTVNNGEIAAIILNNTASLKRFYYYKDKKFIVLRHDNPKYEDIILTEDGFDTIQIIGKAIAFQSKI</sequence>
<keyword evidence="7" id="KW-1185">Reference proteome</keyword>
<dbReference type="Gene3D" id="1.10.260.40">
    <property type="entry name" value="lambda repressor-like DNA-binding domains"/>
    <property type="match status" value="1"/>
</dbReference>
<dbReference type="SUPFAM" id="SSF47413">
    <property type="entry name" value="lambda repressor-like DNA-binding domains"/>
    <property type="match status" value="1"/>
</dbReference>
<dbReference type="Pfam" id="PF00717">
    <property type="entry name" value="Peptidase_S24"/>
    <property type="match status" value="1"/>
</dbReference>
<dbReference type="InterPro" id="IPR039418">
    <property type="entry name" value="LexA-like"/>
</dbReference>
<dbReference type="Pfam" id="PF01381">
    <property type="entry name" value="HTH_3"/>
    <property type="match status" value="1"/>
</dbReference>
<dbReference type="Gene3D" id="2.10.109.10">
    <property type="entry name" value="Umud Fragment, subunit A"/>
    <property type="match status" value="1"/>
</dbReference>
<evidence type="ECO:0000259" key="5">
    <source>
        <dbReference type="PROSITE" id="PS50943"/>
    </source>
</evidence>
<feature type="transmembrane region" description="Helical" evidence="4">
    <location>
        <begin position="9"/>
        <end position="27"/>
    </location>
</feature>
<keyword evidence="4" id="KW-1133">Transmembrane helix</keyword>
<comment type="caution">
    <text evidence="6">The sequence shown here is derived from an EMBL/GenBank/DDBJ whole genome shotgun (WGS) entry which is preliminary data.</text>
</comment>
<dbReference type="SMART" id="SM00530">
    <property type="entry name" value="HTH_XRE"/>
    <property type="match status" value="1"/>
</dbReference>
<evidence type="ECO:0000313" key="7">
    <source>
        <dbReference type="Proteomes" id="UP000276568"/>
    </source>
</evidence>
<dbReference type="InterPro" id="IPR010982">
    <property type="entry name" value="Lambda_DNA-bd_dom_sf"/>
</dbReference>
<dbReference type="InterPro" id="IPR001387">
    <property type="entry name" value="Cro/C1-type_HTH"/>
</dbReference>
<proteinExistence type="predicted"/>
<evidence type="ECO:0000256" key="2">
    <source>
        <dbReference type="ARBA" id="ARBA00023125"/>
    </source>
</evidence>
<accession>A0A3N0I1V7</accession>
<name>A0A3N0I1V7_9FIRM</name>
<dbReference type="InterPro" id="IPR036286">
    <property type="entry name" value="LexA/Signal_pep-like_sf"/>
</dbReference>
<evidence type="ECO:0000256" key="4">
    <source>
        <dbReference type="SAM" id="Phobius"/>
    </source>
</evidence>
<evidence type="ECO:0000313" key="6">
    <source>
        <dbReference type="EMBL" id="RNM30332.1"/>
    </source>
</evidence>
<evidence type="ECO:0000256" key="3">
    <source>
        <dbReference type="ARBA" id="ARBA00023163"/>
    </source>
</evidence>
<dbReference type="GO" id="GO:0003677">
    <property type="term" value="F:DNA binding"/>
    <property type="evidence" value="ECO:0007669"/>
    <property type="project" value="UniProtKB-KW"/>
</dbReference>
<dbReference type="EMBL" id="RJQC01000002">
    <property type="protein sequence ID" value="RNM30332.1"/>
    <property type="molecule type" value="Genomic_DNA"/>
</dbReference>
<dbReference type="PANTHER" id="PTHR40661">
    <property type="match status" value="1"/>
</dbReference>
<dbReference type="PANTHER" id="PTHR40661:SF1">
    <property type="entry name" value="HTH CRO_C1-TYPE DOMAIN-CONTAINING PROTEIN"/>
    <property type="match status" value="1"/>
</dbReference>
<dbReference type="CDD" id="cd00093">
    <property type="entry name" value="HTH_XRE"/>
    <property type="match status" value="1"/>
</dbReference>
<organism evidence="6 7">
    <name type="scientific">Absicoccus porci</name>
    <dbReference type="NCBI Taxonomy" id="2486576"/>
    <lineage>
        <taxon>Bacteria</taxon>
        <taxon>Bacillati</taxon>
        <taxon>Bacillota</taxon>
        <taxon>Erysipelotrichia</taxon>
        <taxon>Erysipelotrichales</taxon>
        <taxon>Erysipelotrichaceae</taxon>
        <taxon>Absicoccus</taxon>
    </lineage>
</organism>
<keyword evidence="4" id="KW-0472">Membrane</keyword>
<feature type="domain" description="HTH cro/C1-type" evidence="5">
    <location>
        <begin position="50"/>
        <end position="104"/>
    </location>
</feature>
<keyword evidence="1" id="KW-0805">Transcription regulation</keyword>
<protein>
    <submittedName>
        <fullName evidence="6">XRE family transcriptional regulator</fullName>
    </submittedName>
</protein>
<evidence type="ECO:0000256" key="1">
    <source>
        <dbReference type="ARBA" id="ARBA00023015"/>
    </source>
</evidence>
<gene>
    <name evidence="6" type="ORF">EDX97_05935</name>
</gene>
<reference evidence="6 7" key="1">
    <citation type="submission" date="2018-11" db="EMBL/GenBank/DDBJ databases">
        <title>Clostridium sp. nov., a member of the family Erysipelotrichaceae isolated from pig faeces.</title>
        <authorList>
            <person name="Chang Y.-H."/>
        </authorList>
    </citation>
    <scope>NUCLEOTIDE SEQUENCE [LARGE SCALE GENOMIC DNA]</scope>
    <source>
        <strain evidence="6 7">YH-panp20</strain>
    </source>
</reference>
<dbReference type="InterPro" id="IPR015927">
    <property type="entry name" value="Peptidase_S24_S26A/B/C"/>
</dbReference>
<dbReference type="SUPFAM" id="SSF51306">
    <property type="entry name" value="LexA/Signal peptidase"/>
    <property type="match status" value="1"/>
</dbReference>
<keyword evidence="4" id="KW-0812">Transmembrane</keyword>
<keyword evidence="2" id="KW-0238">DNA-binding</keyword>
<dbReference type="PROSITE" id="PS50943">
    <property type="entry name" value="HTH_CROC1"/>
    <property type="match status" value="1"/>
</dbReference>
<dbReference type="Proteomes" id="UP000276568">
    <property type="component" value="Unassembled WGS sequence"/>
</dbReference>